<name>A7T6G5_NEMVE</name>
<organism evidence="7 8">
    <name type="scientific">Nematostella vectensis</name>
    <name type="common">Starlet sea anemone</name>
    <dbReference type="NCBI Taxonomy" id="45351"/>
    <lineage>
        <taxon>Eukaryota</taxon>
        <taxon>Metazoa</taxon>
        <taxon>Cnidaria</taxon>
        <taxon>Anthozoa</taxon>
        <taxon>Hexacorallia</taxon>
        <taxon>Actiniaria</taxon>
        <taxon>Edwardsiidae</taxon>
        <taxon>Nematostella</taxon>
    </lineage>
</organism>
<reference evidence="7 8" key="1">
    <citation type="journal article" date="2007" name="Science">
        <title>Sea anemone genome reveals ancestral eumetazoan gene repertoire and genomic organization.</title>
        <authorList>
            <person name="Putnam N.H."/>
            <person name="Srivastava M."/>
            <person name="Hellsten U."/>
            <person name="Dirks B."/>
            <person name="Chapman J."/>
            <person name="Salamov A."/>
            <person name="Terry A."/>
            <person name="Shapiro H."/>
            <person name="Lindquist E."/>
            <person name="Kapitonov V.V."/>
            <person name="Jurka J."/>
            <person name="Genikhovich G."/>
            <person name="Grigoriev I.V."/>
            <person name="Lucas S.M."/>
            <person name="Steele R.E."/>
            <person name="Finnerty J.R."/>
            <person name="Technau U."/>
            <person name="Martindale M.Q."/>
            <person name="Rokhsar D.S."/>
        </authorList>
    </citation>
    <scope>NUCLEOTIDE SEQUENCE [LARGE SCALE GENOMIC DNA]</scope>
    <source>
        <strain evidence="8">CH2 X CH6</strain>
    </source>
</reference>
<keyword evidence="4 5" id="KW-0472">Membrane</keyword>
<dbReference type="eggNOG" id="KOG3796">
    <property type="taxonomic scope" value="Eukaryota"/>
</dbReference>
<evidence type="ECO:0000313" key="8">
    <source>
        <dbReference type="Proteomes" id="UP000001593"/>
    </source>
</evidence>
<dbReference type="InParanoid" id="A7T6G5"/>
<evidence type="ECO:0000256" key="4">
    <source>
        <dbReference type="ARBA" id="ARBA00023136"/>
    </source>
</evidence>
<keyword evidence="3 5" id="KW-1133">Transmembrane helix</keyword>
<dbReference type="HOGENOM" id="CLU_2837766_0_0_1"/>
<accession>A7T6G5</accession>
<dbReference type="Pfam" id="PF00909">
    <property type="entry name" value="Ammonium_transp"/>
    <property type="match status" value="1"/>
</dbReference>
<dbReference type="AlphaFoldDB" id="A7T6G5"/>
<evidence type="ECO:0000259" key="6">
    <source>
        <dbReference type="Pfam" id="PF00909"/>
    </source>
</evidence>
<proteinExistence type="predicted"/>
<protein>
    <recommendedName>
        <fullName evidence="6">Ammonium transporter AmtB-like domain-containing protein</fullName>
    </recommendedName>
</protein>
<feature type="non-terminal residue" evidence="7">
    <location>
        <position position="1"/>
    </location>
</feature>
<dbReference type="Gene3D" id="1.10.3430.10">
    <property type="entry name" value="Ammonium transporter AmtB like domains"/>
    <property type="match status" value="1"/>
</dbReference>
<keyword evidence="2 5" id="KW-0812">Transmembrane</keyword>
<comment type="subcellular location">
    <subcellularLocation>
        <location evidence="1">Membrane</location>
        <topology evidence="1">Multi-pass membrane protein</topology>
    </subcellularLocation>
</comment>
<dbReference type="InterPro" id="IPR024041">
    <property type="entry name" value="NH4_transpt_AmtB-like_dom"/>
</dbReference>
<gene>
    <name evidence="7" type="ORF">NEMVEDRAFT_v1g8887</name>
</gene>
<evidence type="ECO:0000256" key="3">
    <source>
        <dbReference type="ARBA" id="ARBA00022989"/>
    </source>
</evidence>
<keyword evidence="8" id="KW-1185">Reference proteome</keyword>
<dbReference type="Proteomes" id="UP000001593">
    <property type="component" value="Unassembled WGS sequence"/>
</dbReference>
<feature type="non-terminal residue" evidence="7">
    <location>
        <position position="67"/>
    </location>
</feature>
<evidence type="ECO:0000313" key="7">
    <source>
        <dbReference type="EMBL" id="EDO28440.1"/>
    </source>
</evidence>
<feature type="domain" description="Ammonium transporter AmtB-like" evidence="6">
    <location>
        <begin position="1"/>
        <end position="48"/>
    </location>
</feature>
<dbReference type="InterPro" id="IPR029020">
    <property type="entry name" value="Ammonium/urea_transptr"/>
</dbReference>
<evidence type="ECO:0000256" key="1">
    <source>
        <dbReference type="ARBA" id="ARBA00004141"/>
    </source>
</evidence>
<dbReference type="GO" id="GO:0016020">
    <property type="term" value="C:membrane"/>
    <property type="evidence" value="ECO:0007669"/>
    <property type="project" value="UniProtKB-SubCell"/>
</dbReference>
<evidence type="ECO:0000256" key="2">
    <source>
        <dbReference type="ARBA" id="ARBA00022692"/>
    </source>
</evidence>
<feature type="transmembrane region" description="Helical" evidence="5">
    <location>
        <begin position="6"/>
        <end position="23"/>
    </location>
</feature>
<evidence type="ECO:0000256" key="5">
    <source>
        <dbReference type="SAM" id="Phobius"/>
    </source>
</evidence>
<dbReference type="EMBL" id="DS471563">
    <property type="protein sequence ID" value="EDO28440.1"/>
    <property type="molecule type" value="Genomic_DNA"/>
</dbReference>
<sequence>FQDVHVVIYIGFGFLMTFLRKYSFSALGYNFFISAPVCQWATIVTGVFNQIIGEGHSHIKVNVQTCI</sequence>
<dbReference type="STRING" id="45351.A7T6G5"/>
<dbReference type="PhylomeDB" id="A7T6G5"/>
<dbReference type="GO" id="GO:0008519">
    <property type="term" value="F:ammonium channel activity"/>
    <property type="evidence" value="ECO:0007669"/>
    <property type="project" value="InterPro"/>
</dbReference>